<gene>
    <name evidence="5" type="primary">LOC117552858</name>
</gene>
<dbReference type="RefSeq" id="XP_034082426.1">
    <property type="nucleotide sequence ID" value="XM_034226535.1"/>
</dbReference>
<keyword evidence="4" id="KW-1185">Reference proteome</keyword>
<dbReference type="KEGG" id="gacu:117552858"/>
<evidence type="ECO:0000256" key="1">
    <source>
        <dbReference type="SAM" id="Coils"/>
    </source>
</evidence>
<dbReference type="Proteomes" id="UP000515161">
    <property type="component" value="Unplaced"/>
</dbReference>
<dbReference type="OrthoDB" id="8962491at2759"/>
<dbReference type="GeneID" id="117552858"/>
<evidence type="ECO:0000313" key="4">
    <source>
        <dbReference type="Proteomes" id="UP000515161"/>
    </source>
</evidence>
<dbReference type="SUPFAM" id="SSF53098">
    <property type="entry name" value="Ribonuclease H-like"/>
    <property type="match status" value="1"/>
</dbReference>
<dbReference type="GO" id="GO:0046983">
    <property type="term" value="F:protein dimerization activity"/>
    <property type="evidence" value="ECO:0007669"/>
    <property type="project" value="InterPro"/>
</dbReference>
<keyword evidence="1" id="KW-0175">Coiled coil</keyword>
<evidence type="ECO:0000313" key="5">
    <source>
        <dbReference type="RefSeq" id="XP_034082426.1"/>
    </source>
</evidence>
<feature type="domain" description="HAT C-terminal dimerisation" evidence="2">
    <location>
        <begin position="675"/>
        <end position="733"/>
    </location>
</feature>
<dbReference type="PANTHER" id="PTHR45749:SF28">
    <property type="entry name" value="ZINC FINGER MYM-TYPE PROTEIN 1-LIKE-RELATED"/>
    <property type="match status" value="1"/>
</dbReference>
<reference evidence="5" key="1">
    <citation type="submission" date="2025-08" db="UniProtKB">
        <authorList>
            <consortium name="RefSeq"/>
        </authorList>
    </citation>
    <scope>IDENTIFICATION</scope>
</reference>
<feature type="coiled-coil region" evidence="1">
    <location>
        <begin position="532"/>
        <end position="559"/>
    </location>
</feature>
<dbReference type="PANTHER" id="PTHR45749">
    <property type="match status" value="1"/>
</dbReference>
<evidence type="ECO:0000259" key="3">
    <source>
        <dbReference type="Pfam" id="PF14291"/>
    </source>
</evidence>
<dbReference type="InParanoid" id="A0A6P8UZC4"/>
<dbReference type="AlphaFoldDB" id="A0A6P8UZC4"/>
<feature type="domain" description="DUF4371" evidence="3">
    <location>
        <begin position="207"/>
        <end position="377"/>
    </location>
</feature>
<dbReference type="Pfam" id="PF14291">
    <property type="entry name" value="DUF4371"/>
    <property type="match status" value="1"/>
</dbReference>
<dbReference type="Pfam" id="PF05699">
    <property type="entry name" value="Dimer_Tnp_hAT"/>
    <property type="match status" value="1"/>
</dbReference>
<evidence type="ECO:0000259" key="2">
    <source>
        <dbReference type="Pfam" id="PF05699"/>
    </source>
</evidence>
<proteinExistence type="predicted"/>
<dbReference type="InterPro" id="IPR008906">
    <property type="entry name" value="HATC_C_dom"/>
</dbReference>
<organism evidence="4 5">
    <name type="scientific">Gymnodraco acuticeps</name>
    <name type="common">Antarctic dragonfish</name>
    <dbReference type="NCBI Taxonomy" id="8218"/>
    <lineage>
        <taxon>Eukaryota</taxon>
        <taxon>Metazoa</taxon>
        <taxon>Chordata</taxon>
        <taxon>Craniata</taxon>
        <taxon>Vertebrata</taxon>
        <taxon>Euteleostomi</taxon>
        <taxon>Actinopterygii</taxon>
        <taxon>Neopterygii</taxon>
        <taxon>Teleostei</taxon>
        <taxon>Neoteleostei</taxon>
        <taxon>Acanthomorphata</taxon>
        <taxon>Eupercaria</taxon>
        <taxon>Perciformes</taxon>
        <taxon>Notothenioidei</taxon>
        <taxon>Bathydraconidae</taxon>
        <taxon>Gymnodraco</taxon>
    </lineage>
</organism>
<accession>A0A6P8UZC4</accession>
<protein>
    <submittedName>
        <fullName evidence="5">Zinc finger MYM-type protein 1-like</fullName>
    </submittedName>
</protein>
<dbReference type="InterPro" id="IPR012337">
    <property type="entry name" value="RNaseH-like_sf"/>
</dbReference>
<sequence>MSSDSTIDQSYLPSKWEGFIIADFMTSSARCAAKFMHVIYQRVKLGGISIRSFTMAHVSDSDDIVAKLLTESFSRMSYTDTLELITKGRPTPQVNLVQKTKLFERHFNIGNYARYNWMTGSTREQKLYCWDCLLFGADSGSWARDGYSDLGSLSKSAHRHQNASGHLRATIRLKTFGDTRIELQLDEQQRRGVILHNEKVKWNRGILKRLINCVVYLGKQELPFRGHDESVTSSNKGNYIELLDLVAEYDSDLHTHLATSTVFTGTSSRIQNDLISAVASVMTDSMKEELRKAPFVAVMLDETTDISNVAQMSYVLRYVTDDGIKERFFKYEDVTEDKQAEAIATRLLEFLRESGCIDKVVAQCYDGAAVMASGLNGVQAKVKETIPQALFIHCYAHILNLVLSNGASKIRECKVFFSHLSGLATFFSRSAKRTKLLDDICQHRLPRAAPTRWCFHSCLVCTVADKTRELREVFEHIVDHHTEFDDETVHCSDGYITLLTSFDFSFWLKTFHAIFSYSDVVFEILQNKGFDMQFCLARVDQLQRQIEQEKGNFDSVYDETQALVGPPRGRGAQGDVRARYRELHCSVIDSLLTQISNRFSDHKKLEFLALLDPQQFGHYCNYFPTAALNSLMESYGGYFDQPRLHTELAVMYGMSDILGKSPADIHQFLLKKGLSESMKQVYTLSCIILTIPVSTASVERSFSALKRIQSYSRSTTGQVRLSDLALISIEKELLIALKAKDHLHDDAIKFFIQKDRRMDFLEAKESPPSPTSYGYGDHTKRLPWLLPVRV</sequence>
<dbReference type="InterPro" id="IPR025398">
    <property type="entry name" value="DUF4371"/>
</dbReference>
<name>A0A6P8UZC4_GYMAC</name>